<dbReference type="EMBL" id="KN729512">
    <property type="protein sequence ID" value="KIH62191.1"/>
    <property type="molecule type" value="Genomic_DNA"/>
</dbReference>
<gene>
    <name evidence="1" type="ORF">ANCDUO_07526</name>
</gene>
<protein>
    <submittedName>
        <fullName evidence="1">Uncharacterized protein</fullName>
    </submittedName>
</protein>
<evidence type="ECO:0000313" key="2">
    <source>
        <dbReference type="Proteomes" id="UP000054047"/>
    </source>
</evidence>
<proteinExistence type="predicted"/>
<organism evidence="1 2">
    <name type="scientific">Ancylostoma duodenale</name>
    <dbReference type="NCBI Taxonomy" id="51022"/>
    <lineage>
        <taxon>Eukaryota</taxon>
        <taxon>Metazoa</taxon>
        <taxon>Ecdysozoa</taxon>
        <taxon>Nematoda</taxon>
        <taxon>Chromadorea</taxon>
        <taxon>Rhabditida</taxon>
        <taxon>Rhabditina</taxon>
        <taxon>Rhabditomorpha</taxon>
        <taxon>Strongyloidea</taxon>
        <taxon>Ancylostomatidae</taxon>
        <taxon>Ancylostomatinae</taxon>
        <taxon>Ancylostoma</taxon>
    </lineage>
</organism>
<dbReference type="SUPFAM" id="SSF54236">
    <property type="entry name" value="Ubiquitin-like"/>
    <property type="match status" value="1"/>
</dbReference>
<sequence length="120" mass="13638">MGQLFLSTEVFCSAKPAHERNEFAIAKEVVGIVQKGKHSSLEKECGIPYNRLRMFLTTKDGWVEEFRYPGMSLHSYRIEDGDVLNLQVRLCRCPITLSGPYANIRALFSVVYVGPILEKQ</sequence>
<accession>A0A0C2GYH6</accession>
<dbReference type="Proteomes" id="UP000054047">
    <property type="component" value="Unassembled WGS sequence"/>
</dbReference>
<dbReference type="InterPro" id="IPR029071">
    <property type="entry name" value="Ubiquitin-like_domsf"/>
</dbReference>
<name>A0A0C2GYH6_9BILA</name>
<dbReference type="OrthoDB" id="5855206at2759"/>
<reference evidence="1 2" key="1">
    <citation type="submission" date="2013-12" db="EMBL/GenBank/DDBJ databases">
        <title>Draft genome of the parsitic nematode Ancylostoma duodenale.</title>
        <authorList>
            <person name="Mitreva M."/>
        </authorList>
    </citation>
    <scope>NUCLEOTIDE SEQUENCE [LARGE SCALE GENOMIC DNA]</scope>
    <source>
        <strain evidence="1 2">Zhejiang</strain>
    </source>
</reference>
<dbReference type="AlphaFoldDB" id="A0A0C2GYH6"/>
<evidence type="ECO:0000313" key="1">
    <source>
        <dbReference type="EMBL" id="KIH62191.1"/>
    </source>
</evidence>
<keyword evidence="2" id="KW-1185">Reference proteome</keyword>